<name>A0A6M3J5L0_9ZZZZ</name>
<gene>
    <name evidence="1" type="ORF">MM415B00496_0025</name>
</gene>
<reference evidence="1" key="1">
    <citation type="submission" date="2020-03" db="EMBL/GenBank/DDBJ databases">
        <title>The deep terrestrial virosphere.</title>
        <authorList>
            <person name="Holmfeldt K."/>
            <person name="Nilsson E."/>
            <person name="Simone D."/>
            <person name="Lopez-Fernandez M."/>
            <person name="Wu X."/>
            <person name="de Brujin I."/>
            <person name="Lundin D."/>
            <person name="Andersson A."/>
            <person name="Bertilsson S."/>
            <person name="Dopson M."/>
        </authorList>
    </citation>
    <scope>NUCLEOTIDE SEQUENCE</scope>
    <source>
        <strain evidence="1">MM415B00496</strain>
    </source>
</reference>
<dbReference type="InterPro" id="IPR036390">
    <property type="entry name" value="WH_DNA-bd_sf"/>
</dbReference>
<evidence type="ECO:0008006" key="2">
    <source>
        <dbReference type="Google" id="ProtNLM"/>
    </source>
</evidence>
<protein>
    <recommendedName>
        <fullName evidence="2">LexA repressor DNA-binding domain-containing protein</fullName>
    </recommendedName>
</protein>
<evidence type="ECO:0000313" key="1">
    <source>
        <dbReference type="EMBL" id="QJA64467.1"/>
    </source>
</evidence>
<proteinExistence type="predicted"/>
<dbReference type="EMBL" id="MT141520">
    <property type="protein sequence ID" value="QJA64467.1"/>
    <property type="molecule type" value="Genomic_DNA"/>
</dbReference>
<dbReference type="SUPFAM" id="SSF46785">
    <property type="entry name" value="Winged helix' DNA-binding domain"/>
    <property type="match status" value="1"/>
</dbReference>
<organism evidence="1">
    <name type="scientific">viral metagenome</name>
    <dbReference type="NCBI Taxonomy" id="1070528"/>
    <lineage>
        <taxon>unclassified sequences</taxon>
        <taxon>metagenomes</taxon>
        <taxon>organismal metagenomes</taxon>
    </lineage>
</organism>
<dbReference type="AlphaFoldDB" id="A0A6M3J5L0"/>
<sequence length="87" mass="9850">MTNEENNSRPHRIPHRGLGPNQRRILAYLENHKKATYKELGPAVFGYEITASPISAEYISLMRTLRVMVKQGLIKKISVAITEFAIA</sequence>
<accession>A0A6M3J5L0</accession>